<gene>
    <name evidence="1" type="ORF">C943_02656</name>
</gene>
<dbReference type="AlphaFoldDB" id="M7X8N6"/>
<name>M7X8N6_9BACT</name>
<sequence length="39" mass="4590">MHLNDLIPYRFYTKGTSPFLIFKIVEIISFPKSATKFPK</sequence>
<proteinExistence type="predicted"/>
<dbReference type="STRING" id="1239962.C943_02656"/>
<dbReference type="Proteomes" id="UP000010953">
    <property type="component" value="Unassembled WGS sequence"/>
</dbReference>
<accession>M7X8N6</accession>
<dbReference type="InParanoid" id="M7X8N6"/>
<evidence type="ECO:0000313" key="2">
    <source>
        <dbReference type="Proteomes" id="UP000010953"/>
    </source>
</evidence>
<dbReference type="EMBL" id="AMZY02000023">
    <property type="protein sequence ID" value="EMS31083.1"/>
    <property type="molecule type" value="Genomic_DNA"/>
</dbReference>
<reference evidence="1" key="1">
    <citation type="submission" date="2013-01" db="EMBL/GenBank/DDBJ databases">
        <title>Genome assembly of Mariniradius saccharolyticus AK6.</title>
        <authorList>
            <person name="Vaidya B."/>
            <person name="Khatri I."/>
            <person name="Tanuku N.R.S."/>
            <person name="Subramanian S."/>
            <person name="Pinnaka A."/>
        </authorList>
    </citation>
    <scope>NUCLEOTIDE SEQUENCE [LARGE SCALE GENOMIC DNA]</scope>
    <source>
        <strain evidence="1">AK6</strain>
    </source>
</reference>
<evidence type="ECO:0000313" key="1">
    <source>
        <dbReference type="EMBL" id="EMS31083.1"/>
    </source>
</evidence>
<keyword evidence="2" id="KW-1185">Reference proteome</keyword>
<organism evidence="1 2">
    <name type="scientific">Mariniradius saccharolyticus AK6</name>
    <dbReference type="NCBI Taxonomy" id="1239962"/>
    <lineage>
        <taxon>Bacteria</taxon>
        <taxon>Pseudomonadati</taxon>
        <taxon>Bacteroidota</taxon>
        <taxon>Cytophagia</taxon>
        <taxon>Cytophagales</taxon>
        <taxon>Cyclobacteriaceae</taxon>
        <taxon>Mariniradius</taxon>
    </lineage>
</organism>
<protein>
    <submittedName>
        <fullName evidence="1">Uncharacterized protein</fullName>
    </submittedName>
</protein>
<comment type="caution">
    <text evidence="1">The sequence shown here is derived from an EMBL/GenBank/DDBJ whole genome shotgun (WGS) entry which is preliminary data.</text>
</comment>